<dbReference type="InterPro" id="IPR005787">
    <property type="entry name" value="Thr_deHydtase_biosynth"/>
</dbReference>
<dbReference type="Pfam" id="PF00291">
    <property type="entry name" value="PALP"/>
    <property type="match status" value="1"/>
</dbReference>
<dbReference type="PANTHER" id="PTHR48078:SF11">
    <property type="entry name" value="THREONINE DEHYDRATASE, MITOCHONDRIAL"/>
    <property type="match status" value="1"/>
</dbReference>
<feature type="compositionally biased region" description="Low complexity" evidence="12">
    <location>
        <begin position="49"/>
        <end position="72"/>
    </location>
</feature>
<dbReference type="InterPro" id="IPR038110">
    <property type="entry name" value="TD_ACT-like_sf"/>
</dbReference>
<comment type="catalytic activity">
    <reaction evidence="1 11">
        <text>L-threonine = 2-oxobutanoate + NH4(+)</text>
        <dbReference type="Rhea" id="RHEA:22108"/>
        <dbReference type="ChEBI" id="CHEBI:16763"/>
        <dbReference type="ChEBI" id="CHEBI:28938"/>
        <dbReference type="ChEBI" id="CHEBI:57926"/>
        <dbReference type="EC" id="4.3.1.19"/>
    </reaction>
</comment>
<dbReference type="OrthoDB" id="4418812at2759"/>
<comment type="caution">
    <text evidence="15">The sequence shown here is derived from an EMBL/GenBank/DDBJ whole genome shotgun (WGS) entry which is preliminary data.</text>
</comment>
<keyword evidence="5 11" id="KW-0028">Amino-acid biosynthesis</keyword>
<evidence type="ECO:0000256" key="9">
    <source>
        <dbReference type="ARBA" id="ARBA00023239"/>
    </source>
</evidence>
<evidence type="ECO:0000256" key="6">
    <source>
        <dbReference type="ARBA" id="ARBA00022624"/>
    </source>
</evidence>
<dbReference type="GO" id="GO:0006567">
    <property type="term" value="P:L-threonine catabolic process"/>
    <property type="evidence" value="ECO:0007669"/>
    <property type="project" value="TreeGrafter"/>
</dbReference>
<dbReference type="NCBIfam" id="TIGR01124">
    <property type="entry name" value="ilvA_2Cterm"/>
    <property type="match status" value="1"/>
</dbReference>
<dbReference type="GO" id="GO:0006565">
    <property type="term" value="P:L-serine catabolic process"/>
    <property type="evidence" value="ECO:0007669"/>
    <property type="project" value="TreeGrafter"/>
</dbReference>
<evidence type="ECO:0000259" key="13">
    <source>
        <dbReference type="Pfam" id="PF00291"/>
    </source>
</evidence>
<dbReference type="AlphaFoldDB" id="A0A2P6TIN0"/>
<dbReference type="Pfam" id="PF00585">
    <property type="entry name" value="Thr_dehydrat_C"/>
    <property type="match status" value="1"/>
</dbReference>
<dbReference type="InterPro" id="IPR045865">
    <property type="entry name" value="ACT-like_dom_sf"/>
</dbReference>
<evidence type="ECO:0000256" key="5">
    <source>
        <dbReference type="ARBA" id="ARBA00022605"/>
    </source>
</evidence>
<dbReference type="Gene3D" id="3.40.50.1100">
    <property type="match status" value="2"/>
</dbReference>
<evidence type="ECO:0000259" key="14">
    <source>
        <dbReference type="Pfam" id="PF00585"/>
    </source>
</evidence>
<evidence type="ECO:0000256" key="12">
    <source>
        <dbReference type="SAM" id="MobiDB-lite"/>
    </source>
</evidence>
<dbReference type="InterPro" id="IPR001721">
    <property type="entry name" value="TD_ACT-like"/>
</dbReference>
<evidence type="ECO:0000256" key="2">
    <source>
        <dbReference type="ARBA" id="ARBA00001933"/>
    </source>
</evidence>
<reference evidence="15 16" key="1">
    <citation type="journal article" date="2018" name="Plant J.">
        <title>Genome sequences of Chlorella sorokiniana UTEX 1602 and Micractinium conductrix SAG 241.80: implications to maltose excretion by a green alga.</title>
        <authorList>
            <person name="Arriola M.B."/>
            <person name="Velmurugan N."/>
            <person name="Zhang Y."/>
            <person name="Plunkett M.H."/>
            <person name="Hondzo H."/>
            <person name="Barney B.M."/>
        </authorList>
    </citation>
    <scope>NUCLEOTIDE SEQUENCE [LARGE SCALE GENOMIC DNA]</scope>
    <source>
        <strain evidence="16">UTEX 1602</strain>
    </source>
</reference>
<comment type="cofactor">
    <cofactor evidence="2 11">
        <name>pyridoxal 5'-phosphate</name>
        <dbReference type="ChEBI" id="CHEBI:597326"/>
    </cofactor>
</comment>
<evidence type="ECO:0000256" key="10">
    <source>
        <dbReference type="ARBA" id="ARBA00023304"/>
    </source>
</evidence>
<evidence type="ECO:0000313" key="16">
    <source>
        <dbReference type="Proteomes" id="UP000239899"/>
    </source>
</evidence>
<dbReference type="PANTHER" id="PTHR48078">
    <property type="entry name" value="THREONINE DEHYDRATASE, MITOCHONDRIAL-RELATED"/>
    <property type="match status" value="1"/>
</dbReference>
<dbReference type="InterPro" id="IPR001926">
    <property type="entry name" value="TrpB-like_PALP"/>
</dbReference>
<evidence type="ECO:0000256" key="8">
    <source>
        <dbReference type="ARBA" id="ARBA00022898"/>
    </source>
</evidence>
<dbReference type="UniPathway" id="UPA00047">
    <property type="reaction ID" value="UER00054"/>
</dbReference>
<dbReference type="InterPro" id="IPR050147">
    <property type="entry name" value="Ser/Thr_Dehydratase"/>
</dbReference>
<evidence type="ECO:0000256" key="1">
    <source>
        <dbReference type="ARBA" id="ARBA00001274"/>
    </source>
</evidence>
<organism evidence="15 16">
    <name type="scientific">Chlorella sorokiniana</name>
    <name type="common">Freshwater green alga</name>
    <dbReference type="NCBI Taxonomy" id="3076"/>
    <lineage>
        <taxon>Eukaryota</taxon>
        <taxon>Viridiplantae</taxon>
        <taxon>Chlorophyta</taxon>
        <taxon>core chlorophytes</taxon>
        <taxon>Trebouxiophyceae</taxon>
        <taxon>Chlorellales</taxon>
        <taxon>Chlorellaceae</taxon>
        <taxon>Chlorella clade</taxon>
        <taxon>Chlorella</taxon>
    </lineage>
</organism>
<comment type="pathway">
    <text evidence="3 11">Amino-acid biosynthesis; L-isoleucine biosynthesis; 2-oxobutanoate from L-threonine: step 1/1.</text>
</comment>
<proteinExistence type="inferred from homology"/>
<gene>
    <name evidence="15" type="ORF">C2E21_7124</name>
</gene>
<dbReference type="Proteomes" id="UP000239899">
    <property type="component" value="Unassembled WGS sequence"/>
</dbReference>
<evidence type="ECO:0000256" key="11">
    <source>
        <dbReference type="RuleBase" id="RU362012"/>
    </source>
</evidence>
<keyword evidence="7" id="KW-0677">Repeat</keyword>
<keyword evidence="8 11" id="KW-0663">Pyridoxal phosphate</keyword>
<dbReference type="GO" id="GO:0004794">
    <property type="term" value="F:threonine deaminase activity"/>
    <property type="evidence" value="ECO:0007669"/>
    <property type="project" value="UniProtKB-UniRule"/>
</dbReference>
<keyword evidence="10 11" id="KW-0100">Branched-chain amino acid biosynthesis</keyword>
<feature type="domain" description="Tryptophan synthase beta chain-like PALP" evidence="13">
    <location>
        <begin position="166"/>
        <end position="455"/>
    </location>
</feature>
<keyword evidence="9 11" id="KW-0456">Lyase</keyword>
<dbReference type="Gene3D" id="3.40.1020.10">
    <property type="entry name" value="Biosynthetic Threonine Deaminase, Domain 3"/>
    <property type="match status" value="1"/>
</dbReference>
<dbReference type="CDD" id="cd01562">
    <property type="entry name" value="Thr-dehyd"/>
    <property type="match status" value="1"/>
</dbReference>
<dbReference type="SUPFAM" id="SSF55021">
    <property type="entry name" value="ACT-like"/>
    <property type="match status" value="2"/>
</dbReference>
<dbReference type="SUPFAM" id="SSF53686">
    <property type="entry name" value="Tryptophan synthase beta subunit-like PLP-dependent enzymes"/>
    <property type="match status" value="1"/>
</dbReference>
<feature type="domain" description="ACT-like" evidence="14">
    <location>
        <begin position="584"/>
        <end position="651"/>
    </location>
</feature>
<keyword evidence="6 11" id="KW-0412">Isoleucine biosynthesis</keyword>
<accession>A0A2P6TIN0</accession>
<evidence type="ECO:0000256" key="3">
    <source>
        <dbReference type="ARBA" id="ARBA00004810"/>
    </source>
</evidence>
<dbReference type="GO" id="GO:0009097">
    <property type="term" value="P:isoleucine biosynthetic process"/>
    <property type="evidence" value="ECO:0007669"/>
    <property type="project" value="UniProtKB-UniRule"/>
</dbReference>
<sequence length="675" mass="72059">MQRSLQAPTPKGSTLAGGPRVQPRPSRLQAVILGAASGRRRGRKPVSTAQGKAGGTAAAAAVGSAPAADPPASALSSMAVAAESEAARVQPKEVSPEDFQAPSGQLLPINKLSPPSPADVYRCIGCTKPECQGPNGCAAPDMAWRNKPDGYLKNILTAKVYKIAVETPLQEAQQLSKQLGNTIMLKREDLQPVRSFKVRGAFNRMSRLTPEQLAIGVVCSSAGNHAQGVALAAKTLGCKAVICMPTNSPEIKVNAVKELGGIVKLVGESFYEAQFEAQKLAEQDGLTFIHAYDDPFTCAGQGTMGLEILRESETLDGDLDIIFVSIGGGGMIAGIAAVVKALNPKIQVIGVEPAGANAMCQSLVRGERVVLSKVDAFADGVAIKLPGAEPFRLCRELLDGVVMVDNGAIATALKDVFNETRTILEPAGAVALAGAKAYLQYYGLKGKRVVAVTSGSNMNFDRLRLVSELVDIGSVETMLAATIPEQKGAIVQLLEMASGPDGTPFDVTEFEFRRRSFDAGRGGTARVLLGLGVSPGTKACRAMMDKFAQTEGYAITDISDMDLAQTHLRHMVGGPALQSDGAPVQDERIFKVDYREQVGMLRKLLTPLSPRWDVTLLHFRKTGNRFATALLGLRIPDDEMEEFEATLEQFRSGMEREFVFTPLSDRERDVFSLFI</sequence>
<keyword evidence="16" id="KW-1185">Reference proteome</keyword>
<name>A0A2P6TIN0_CHLSO</name>
<evidence type="ECO:0000256" key="7">
    <source>
        <dbReference type="ARBA" id="ARBA00022737"/>
    </source>
</evidence>
<evidence type="ECO:0000313" key="15">
    <source>
        <dbReference type="EMBL" id="PRW39106.1"/>
    </source>
</evidence>
<protein>
    <recommendedName>
        <fullName evidence="11">Threonine dehydratase</fullName>
        <ecNumber evidence="11">4.3.1.19</ecNumber>
    </recommendedName>
    <alternativeName>
        <fullName evidence="11">Threonine deaminase</fullName>
    </alternativeName>
</protein>
<dbReference type="EC" id="4.3.1.19" evidence="11"/>
<dbReference type="STRING" id="3076.A0A2P6TIN0"/>
<dbReference type="EMBL" id="LHPG02000014">
    <property type="protein sequence ID" value="PRW39106.1"/>
    <property type="molecule type" value="Genomic_DNA"/>
</dbReference>
<evidence type="ECO:0000256" key="4">
    <source>
        <dbReference type="ARBA" id="ARBA00010869"/>
    </source>
</evidence>
<feature type="region of interest" description="Disordered" evidence="12">
    <location>
        <begin position="1"/>
        <end position="72"/>
    </location>
</feature>
<dbReference type="FunFam" id="3.40.50.1100:FF:000005">
    <property type="entry name" value="Threonine dehydratase catabolic"/>
    <property type="match status" value="1"/>
</dbReference>
<feature type="region of interest" description="Disordered" evidence="12">
    <location>
        <begin position="87"/>
        <end position="111"/>
    </location>
</feature>
<dbReference type="GO" id="GO:0003941">
    <property type="term" value="F:L-serine ammonia-lyase activity"/>
    <property type="evidence" value="ECO:0007669"/>
    <property type="project" value="UniProtKB-ARBA"/>
</dbReference>
<dbReference type="InterPro" id="IPR036052">
    <property type="entry name" value="TrpB-like_PALP_sf"/>
</dbReference>
<comment type="similarity">
    <text evidence="4 11">Belongs to the serine/threonine dehydratase family.</text>
</comment>